<dbReference type="AlphaFoldDB" id="A0AAV9ESK8"/>
<organism evidence="2 3">
    <name type="scientific">Acorus calamus</name>
    <name type="common">Sweet flag</name>
    <dbReference type="NCBI Taxonomy" id="4465"/>
    <lineage>
        <taxon>Eukaryota</taxon>
        <taxon>Viridiplantae</taxon>
        <taxon>Streptophyta</taxon>
        <taxon>Embryophyta</taxon>
        <taxon>Tracheophyta</taxon>
        <taxon>Spermatophyta</taxon>
        <taxon>Magnoliopsida</taxon>
        <taxon>Liliopsida</taxon>
        <taxon>Acoraceae</taxon>
        <taxon>Acorus</taxon>
    </lineage>
</organism>
<keyword evidence="3" id="KW-1185">Reference proteome</keyword>
<proteinExistence type="predicted"/>
<feature type="region of interest" description="Disordered" evidence="1">
    <location>
        <begin position="136"/>
        <end position="166"/>
    </location>
</feature>
<reference evidence="2" key="1">
    <citation type="journal article" date="2023" name="Nat. Commun.">
        <title>Diploid and tetraploid genomes of Acorus and the evolution of monocots.</title>
        <authorList>
            <person name="Ma L."/>
            <person name="Liu K.W."/>
            <person name="Li Z."/>
            <person name="Hsiao Y.Y."/>
            <person name="Qi Y."/>
            <person name="Fu T."/>
            <person name="Tang G.D."/>
            <person name="Zhang D."/>
            <person name="Sun W.H."/>
            <person name="Liu D.K."/>
            <person name="Li Y."/>
            <person name="Chen G.Z."/>
            <person name="Liu X.D."/>
            <person name="Liao X.Y."/>
            <person name="Jiang Y.T."/>
            <person name="Yu X."/>
            <person name="Hao Y."/>
            <person name="Huang J."/>
            <person name="Zhao X.W."/>
            <person name="Ke S."/>
            <person name="Chen Y.Y."/>
            <person name="Wu W.L."/>
            <person name="Hsu J.L."/>
            <person name="Lin Y.F."/>
            <person name="Huang M.D."/>
            <person name="Li C.Y."/>
            <person name="Huang L."/>
            <person name="Wang Z.W."/>
            <person name="Zhao X."/>
            <person name="Zhong W.Y."/>
            <person name="Peng D.H."/>
            <person name="Ahmad S."/>
            <person name="Lan S."/>
            <person name="Zhang J.S."/>
            <person name="Tsai W.C."/>
            <person name="Van de Peer Y."/>
            <person name="Liu Z.J."/>
        </authorList>
    </citation>
    <scope>NUCLEOTIDE SEQUENCE</scope>
    <source>
        <strain evidence="2">CP</strain>
    </source>
</reference>
<evidence type="ECO:0000256" key="1">
    <source>
        <dbReference type="SAM" id="MobiDB-lite"/>
    </source>
</evidence>
<feature type="compositionally biased region" description="Polar residues" evidence="1">
    <location>
        <begin position="12"/>
        <end position="34"/>
    </location>
</feature>
<dbReference type="EMBL" id="JAUJYO010000005">
    <property type="protein sequence ID" value="KAK1316671.1"/>
    <property type="molecule type" value="Genomic_DNA"/>
</dbReference>
<sequence>MTSKGKEVMIDSSPNPSVSHTKNTARAPSTSGKTNPLVPKNTARVPATSRQAEKGRHPVQHGRNPGGPPVARSTRTWADLFPTQPRRQPNTVLTPVELAVHEGRKFVDCDEEDLKEMDSHWGLSLKIYGGYGRGTVAHGRASDSPKKMESRNEDGNGKVRNNPHLD</sequence>
<evidence type="ECO:0000313" key="2">
    <source>
        <dbReference type="EMBL" id="KAK1316671.1"/>
    </source>
</evidence>
<gene>
    <name evidence="2" type="ORF">QJS10_CPA05g01845</name>
</gene>
<dbReference type="Proteomes" id="UP001180020">
    <property type="component" value="Unassembled WGS sequence"/>
</dbReference>
<accession>A0AAV9ESK8</accession>
<reference evidence="2" key="2">
    <citation type="submission" date="2023-06" db="EMBL/GenBank/DDBJ databases">
        <authorList>
            <person name="Ma L."/>
            <person name="Liu K.-W."/>
            <person name="Li Z."/>
            <person name="Hsiao Y.-Y."/>
            <person name="Qi Y."/>
            <person name="Fu T."/>
            <person name="Tang G."/>
            <person name="Zhang D."/>
            <person name="Sun W.-H."/>
            <person name="Liu D.-K."/>
            <person name="Li Y."/>
            <person name="Chen G.-Z."/>
            <person name="Liu X.-D."/>
            <person name="Liao X.-Y."/>
            <person name="Jiang Y.-T."/>
            <person name="Yu X."/>
            <person name="Hao Y."/>
            <person name="Huang J."/>
            <person name="Zhao X.-W."/>
            <person name="Ke S."/>
            <person name="Chen Y.-Y."/>
            <person name="Wu W.-L."/>
            <person name="Hsu J.-L."/>
            <person name="Lin Y.-F."/>
            <person name="Huang M.-D."/>
            <person name="Li C.-Y."/>
            <person name="Huang L."/>
            <person name="Wang Z.-W."/>
            <person name="Zhao X."/>
            <person name="Zhong W.-Y."/>
            <person name="Peng D.-H."/>
            <person name="Ahmad S."/>
            <person name="Lan S."/>
            <person name="Zhang J.-S."/>
            <person name="Tsai W.-C."/>
            <person name="Van De Peer Y."/>
            <person name="Liu Z.-J."/>
        </authorList>
    </citation>
    <scope>NUCLEOTIDE SEQUENCE</scope>
    <source>
        <strain evidence="2">CP</strain>
        <tissue evidence="2">Leaves</tissue>
    </source>
</reference>
<name>A0AAV9ESK8_ACOCL</name>
<feature type="region of interest" description="Disordered" evidence="1">
    <location>
        <begin position="1"/>
        <end position="74"/>
    </location>
</feature>
<feature type="compositionally biased region" description="Basic and acidic residues" evidence="1">
    <location>
        <begin position="140"/>
        <end position="166"/>
    </location>
</feature>
<comment type="caution">
    <text evidence="2">The sequence shown here is derived from an EMBL/GenBank/DDBJ whole genome shotgun (WGS) entry which is preliminary data.</text>
</comment>
<evidence type="ECO:0000313" key="3">
    <source>
        <dbReference type="Proteomes" id="UP001180020"/>
    </source>
</evidence>
<protein>
    <submittedName>
        <fullName evidence="2">Uncharacterized protein</fullName>
    </submittedName>
</protein>